<proteinExistence type="predicted"/>
<dbReference type="Proteomes" id="UP000053477">
    <property type="component" value="Unassembled WGS sequence"/>
</dbReference>
<dbReference type="AlphaFoldDB" id="A0A0H2S7Y5"/>
<dbReference type="InParanoid" id="A0A0H2S7Y5"/>
<dbReference type="EMBL" id="KQ085968">
    <property type="protein sequence ID" value="KLO12926.1"/>
    <property type="molecule type" value="Genomic_DNA"/>
</dbReference>
<name>A0A0H2S7Y5_9AGAM</name>
<sequence length="643" mass="71461">MVTKNLYFQPGELSSDGRPFDNVQSNVHGLNISEFQTSVWDEHREVSDNTGSHPDGPPAYAFSARRLEEADHDEVQEQEDFARFSSSCSSTTSGGLDLKDEFVEYQHSTKILPCTPLTLSPTSSTSGSNRSRSHTTFASRLPISPPIFNSNEMTKVQMDICKVILDLLEEVARCAHLPTSLDLLESCATTCHAHRIPFSILLQEASIAGHTLLYWVIVRWKSLHAENQDHGNELLYRLISFAAPLSPSSIADLRLGCLHLGREATGDVNSGAKANAVFQQLRRNPIVNSPCKSDAILLEPVSRCTPEFGRDSTWDQNRDFHSSGTFEDDVQVLEIPGSFDRFVVKLQLKCFLRRMSVTRSVKVEFIARGRAWILQLFVIPPENHKLDTIRGETASQVDTLRYLARNHSDAKGNGGKTSDFTEGTWAVSLGLLSGSSPVVHGLSARLVIPPARTLFFSETEFCLQVRERGLVEDHSHRRDAEVQKSSRAPCKTISCDPLVTPCSSCKGSVEGRVLQKDTSEERNFDFFRYITRVFSRPPTTSPGCRESLKIRDRTVELELDSYLNNSRVPHLLAPALPRFPSIFNPEKGKAVDALGRLANETLNEAGVFDVLACFEDCDELFDGGLHIDSKGALNAILEVQLLK</sequence>
<reference evidence="1 2" key="1">
    <citation type="submission" date="2015-04" db="EMBL/GenBank/DDBJ databases">
        <title>Complete genome sequence of Schizopora paradoxa KUC8140, a cosmopolitan wood degrader in East Asia.</title>
        <authorList>
            <consortium name="DOE Joint Genome Institute"/>
            <person name="Min B."/>
            <person name="Park H."/>
            <person name="Jang Y."/>
            <person name="Kim J.-J."/>
            <person name="Kim K.H."/>
            <person name="Pangilinan J."/>
            <person name="Lipzen A."/>
            <person name="Riley R."/>
            <person name="Grigoriev I.V."/>
            <person name="Spatafora J.W."/>
            <person name="Choi I.-G."/>
        </authorList>
    </citation>
    <scope>NUCLEOTIDE SEQUENCE [LARGE SCALE GENOMIC DNA]</scope>
    <source>
        <strain evidence="1 2">KUC8140</strain>
    </source>
</reference>
<keyword evidence="2" id="KW-1185">Reference proteome</keyword>
<protein>
    <submittedName>
        <fullName evidence="1">Uncharacterized protein</fullName>
    </submittedName>
</protein>
<evidence type="ECO:0000313" key="1">
    <source>
        <dbReference type="EMBL" id="KLO12926.1"/>
    </source>
</evidence>
<evidence type="ECO:0000313" key="2">
    <source>
        <dbReference type="Proteomes" id="UP000053477"/>
    </source>
</evidence>
<accession>A0A0H2S7Y5</accession>
<dbReference type="OrthoDB" id="2959034at2759"/>
<gene>
    <name evidence="1" type="ORF">SCHPADRAFT_940803</name>
</gene>
<organism evidence="1 2">
    <name type="scientific">Schizopora paradoxa</name>
    <dbReference type="NCBI Taxonomy" id="27342"/>
    <lineage>
        <taxon>Eukaryota</taxon>
        <taxon>Fungi</taxon>
        <taxon>Dikarya</taxon>
        <taxon>Basidiomycota</taxon>
        <taxon>Agaricomycotina</taxon>
        <taxon>Agaricomycetes</taxon>
        <taxon>Hymenochaetales</taxon>
        <taxon>Schizoporaceae</taxon>
        <taxon>Schizopora</taxon>
    </lineage>
</organism>